<name>A0ABD5REH9_9EURY</name>
<sequence length="69" mass="8013">MHTGRDFEPIRRVLSEADEPLTAREILLSLEEQDDFESAHRVATLLGQRAERGDVQVIRDSPYRYELNT</sequence>
<evidence type="ECO:0000313" key="1">
    <source>
        <dbReference type="EMBL" id="MFC5368430.1"/>
    </source>
</evidence>
<dbReference type="AlphaFoldDB" id="A0ABD5REH9"/>
<proteinExistence type="predicted"/>
<dbReference type="EMBL" id="JBHSKX010000002">
    <property type="protein sequence ID" value="MFC5368430.1"/>
    <property type="molecule type" value="Genomic_DNA"/>
</dbReference>
<protein>
    <submittedName>
        <fullName evidence="1">Uncharacterized protein</fullName>
    </submittedName>
</protein>
<comment type="caution">
    <text evidence="1">The sequence shown here is derived from an EMBL/GenBank/DDBJ whole genome shotgun (WGS) entry which is preliminary data.</text>
</comment>
<dbReference type="RefSeq" id="WP_227230705.1">
    <property type="nucleotide sequence ID" value="NZ_JAJCVJ010000002.1"/>
</dbReference>
<dbReference type="Proteomes" id="UP001596201">
    <property type="component" value="Unassembled WGS sequence"/>
</dbReference>
<keyword evidence="2" id="KW-1185">Reference proteome</keyword>
<gene>
    <name evidence="1" type="ORF">ACFPJ5_15985</name>
</gene>
<organism evidence="1 2">
    <name type="scientific">Salinirubrum litoreum</name>
    <dbReference type="NCBI Taxonomy" id="1126234"/>
    <lineage>
        <taxon>Archaea</taxon>
        <taxon>Methanobacteriati</taxon>
        <taxon>Methanobacteriota</taxon>
        <taxon>Stenosarchaea group</taxon>
        <taxon>Halobacteria</taxon>
        <taxon>Halobacteriales</taxon>
        <taxon>Haloferacaceae</taxon>
        <taxon>Salinirubrum</taxon>
    </lineage>
</organism>
<accession>A0ABD5REH9</accession>
<evidence type="ECO:0000313" key="2">
    <source>
        <dbReference type="Proteomes" id="UP001596201"/>
    </source>
</evidence>
<reference evidence="1 2" key="1">
    <citation type="journal article" date="2019" name="Int. J. Syst. Evol. Microbiol.">
        <title>The Global Catalogue of Microorganisms (GCM) 10K type strain sequencing project: providing services to taxonomists for standard genome sequencing and annotation.</title>
        <authorList>
            <consortium name="The Broad Institute Genomics Platform"/>
            <consortium name="The Broad Institute Genome Sequencing Center for Infectious Disease"/>
            <person name="Wu L."/>
            <person name="Ma J."/>
        </authorList>
    </citation>
    <scope>NUCLEOTIDE SEQUENCE [LARGE SCALE GENOMIC DNA]</scope>
    <source>
        <strain evidence="1 2">CGMCC 1.12237</strain>
    </source>
</reference>